<gene>
    <name evidence="3" type="ORF">JF887_14200</name>
</gene>
<evidence type="ECO:0000313" key="4">
    <source>
        <dbReference type="Proteomes" id="UP000614410"/>
    </source>
</evidence>
<name>A0A934KMU3_9BACT</name>
<feature type="domain" description="Transposase IS110-like N-terminal" evidence="1">
    <location>
        <begin position="15"/>
        <end position="161"/>
    </location>
</feature>
<dbReference type="GO" id="GO:0003677">
    <property type="term" value="F:DNA binding"/>
    <property type="evidence" value="ECO:0007669"/>
    <property type="project" value="InterPro"/>
</dbReference>
<organism evidence="3 4">
    <name type="scientific">Candidatus Amunia macphersoniae</name>
    <dbReference type="NCBI Taxonomy" id="3127014"/>
    <lineage>
        <taxon>Bacteria</taxon>
        <taxon>Bacillati</taxon>
        <taxon>Candidatus Dormiibacterota</taxon>
        <taxon>Candidatus Dormibacteria</taxon>
        <taxon>Candidatus Aeolococcales</taxon>
        <taxon>Candidatus Aeolococcaceae</taxon>
        <taxon>Candidatus Amunia</taxon>
    </lineage>
</organism>
<proteinExistence type="predicted"/>
<reference evidence="3 4" key="1">
    <citation type="submission" date="2020-10" db="EMBL/GenBank/DDBJ databases">
        <title>Ca. Dormibacterota MAGs.</title>
        <authorList>
            <person name="Montgomery K."/>
        </authorList>
    </citation>
    <scope>NUCLEOTIDE SEQUENCE [LARGE SCALE GENOMIC DNA]</scope>
    <source>
        <strain evidence="3">Mitchell_Peninsula_5</strain>
    </source>
</reference>
<dbReference type="InterPro" id="IPR003346">
    <property type="entry name" value="Transposase_20"/>
</dbReference>
<evidence type="ECO:0000259" key="2">
    <source>
        <dbReference type="Pfam" id="PF02371"/>
    </source>
</evidence>
<evidence type="ECO:0000313" key="3">
    <source>
        <dbReference type="EMBL" id="MBJ7610557.1"/>
    </source>
</evidence>
<dbReference type="Proteomes" id="UP000614410">
    <property type="component" value="Unassembled WGS sequence"/>
</dbReference>
<dbReference type="InterPro" id="IPR002525">
    <property type="entry name" value="Transp_IS110-like_N"/>
</dbReference>
<protein>
    <submittedName>
        <fullName evidence="3">IS110 family transposase</fullName>
    </submittedName>
</protein>
<sequence length="357" mass="38388">MASRSMTETQTDVTVGVDTHGEIHVAAAFTTGLGRPLGQLEIPTTPSGYRRLLVWARSFGATVQFGVEGTGSFGAGLTRFLRSEGCSVIEVNRPNRQTRHSRGKSDPVDAEAAARAVLSGEATSIAKEDHQLVGMICSLRVARRSAVKMRTQIANQMHSLLITAPAELRELLRGLSRDQLIARAASMRPGAVTTPLAATKLAMKGLALRHELLAEELVTLDVELARLTKEAAPELCSLLGVGPDVAGALLVAVGDNPERLRSEGSFANLCGAALLPASSGKTSNRHRLSRGGDRIANGALWRIVMTRLASHQPTQDYMARRTAQGLSKREIVRCLKRYVAREVYRTLNLERDLAGAA</sequence>
<dbReference type="Pfam" id="PF01548">
    <property type="entry name" value="DEDD_Tnp_IS110"/>
    <property type="match status" value="1"/>
</dbReference>
<evidence type="ECO:0000259" key="1">
    <source>
        <dbReference type="Pfam" id="PF01548"/>
    </source>
</evidence>
<dbReference type="GO" id="GO:0004803">
    <property type="term" value="F:transposase activity"/>
    <property type="evidence" value="ECO:0007669"/>
    <property type="project" value="InterPro"/>
</dbReference>
<dbReference type="PANTHER" id="PTHR33055:SF16">
    <property type="entry name" value="TRANSPOSASE FOR INSERTION SEQUENCE ELEMENT IS1547"/>
    <property type="match status" value="1"/>
</dbReference>
<comment type="caution">
    <text evidence="3">The sequence shown here is derived from an EMBL/GenBank/DDBJ whole genome shotgun (WGS) entry which is preliminary data.</text>
</comment>
<dbReference type="GO" id="GO:0006313">
    <property type="term" value="P:DNA transposition"/>
    <property type="evidence" value="ECO:0007669"/>
    <property type="project" value="InterPro"/>
</dbReference>
<dbReference type="Pfam" id="PF02371">
    <property type="entry name" value="Transposase_20"/>
    <property type="match status" value="1"/>
</dbReference>
<dbReference type="AlphaFoldDB" id="A0A934KMU3"/>
<accession>A0A934KMU3</accession>
<dbReference type="PANTHER" id="PTHR33055">
    <property type="entry name" value="TRANSPOSASE FOR INSERTION SEQUENCE ELEMENT IS1111A"/>
    <property type="match status" value="1"/>
</dbReference>
<dbReference type="EMBL" id="JAEKNN010000064">
    <property type="protein sequence ID" value="MBJ7610557.1"/>
    <property type="molecule type" value="Genomic_DNA"/>
</dbReference>
<feature type="domain" description="Transposase IS116/IS110/IS902 C-terminal" evidence="2">
    <location>
        <begin position="234"/>
        <end position="314"/>
    </location>
</feature>
<dbReference type="NCBIfam" id="NF033542">
    <property type="entry name" value="transpos_IS110"/>
    <property type="match status" value="1"/>
</dbReference>
<dbReference type="InterPro" id="IPR047650">
    <property type="entry name" value="Transpos_IS110"/>
</dbReference>